<name>A0ABP1GMF9_9EUKA</name>
<accession>A0ABP1GMF9</accession>
<reference evidence="2 3" key="1">
    <citation type="submission" date="2024-07" db="EMBL/GenBank/DDBJ databases">
        <authorList>
            <person name="Akdeniz Z."/>
        </authorList>
    </citation>
    <scope>NUCLEOTIDE SEQUENCE [LARGE SCALE GENOMIC DNA]</scope>
</reference>
<organism evidence="2 3">
    <name type="scientific">Hexamita inflata</name>
    <dbReference type="NCBI Taxonomy" id="28002"/>
    <lineage>
        <taxon>Eukaryota</taxon>
        <taxon>Metamonada</taxon>
        <taxon>Diplomonadida</taxon>
        <taxon>Hexamitidae</taxon>
        <taxon>Hexamitinae</taxon>
        <taxon>Hexamita</taxon>
    </lineage>
</organism>
<evidence type="ECO:0000313" key="3">
    <source>
        <dbReference type="Proteomes" id="UP001642409"/>
    </source>
</evidence>
<comment type="caution">
    <text evidence="2">The sequence shown here is derived from an EMBL/GenBank/DDBJ whole genome shotgun (WGS) entry which is preliminary data.</text>
</comment>
<gene>
    <name evidence="2" type="ORF">HINF_LOCUS749</name>
</gene>
<proteinExistence type="predicted"/>
<keyword evidence="3" id="KW-1185">Reference proteome</keyword>
<evidence type="ECO:0000256" key="1">
    <source>
        <dbReference type="SAM" id="MobiDB-lite"/>
    </source>
</evidence>
<dbReference type="EMBL" id="CAXDID020000001">
    <property type="protein sequence ID" value="CAL5970809.1"/>
    <property type="molecule type" value="Genomic_DNA"/>
</dbReference>
<dbReference type="Proteomes" id="UP001642409">
    <property type="component" value="Unassembled WGS sequence"/>
</dbReference>
<feature type="compositionally biased region" description="Low complexity" evidence="1">
    <location>
        <begin position="32"/>
        <end position="44"/>
    </location>
</feature>
<sequence length="241" mass="27842">MSNAINHDDLIKEMEALLKNAPTQNDIRESLSRGSRSNSRNSKSQLKTSTVIDSPSDIAYISPYLIPNQASFLESPSVVRNPKRQSTVNQNTQNDVSYILPPPQLRRSEPIIQQQRHSELTSTRPTVDIDANQTMDFQNVRHNNYQQAQQQQYIHNNQQQVNTESYKPMTNSVVQQTLTKERNTGQMINSELELLKQEVEIKRRQDLQRNFDKIKKILSEDILSKEECYALVQEVVQETCK</sequence>
<feature type="region of interest" description="Disordered" evidence="1">
    <location>
        <begin position="21"/>
        <end position="50"/>
    </location>
</feature>
<protein>
    <submittedName>
        <fullName evidence="2">Hypothetical_protein</fullName>
    </submittedName>
</protein>
<evidence type="ECO:0000313" key="2">
    <source>
        <dbReference type="EMBL" id="CAL5970809.1"/>
    </source>
</evidence>
<feature type="compositionally biased region" description="Polar residues" evidence="1">
    <location>
        <begin position="84"/>
        <end position="96"/>
    </location>
</feature>
<feature type="region of interest" description="Disordered" evidence="1">
    <location>
        <begin position="77"/>
        <end position="102"/>
    </location>
</feature>